<comment type="caution">
    <text evidence="6">The sequence shown here is derived from an EMBL/GenBank/DDBJ whole genome shotgun (WGS) entry which is preliminary data.</text>
</comment>
<dbReference type="InterPro" id="IPR036049">
    <property type="entry name" value="Ribosomal_uL29_sf"/>
</dbReference>
<reference evidence="6 7" key="1">
    <citation type="journal article" date="2014" name="FEMS Microbiol. Lett.">
        <title>Draft genome sequences of three Holospora species (Holospora obtusa, Holospora undulata, and Holospora elegans), endonuclear symbiotic bacteria of the ciliate Paramecium caudatum.</title>
        <authorList>
            <person name="Dohra H."/>
            <person name="Tanaka K."/>
            <person name="Suzuki T."/>
            <person name="Fujishima M."/>
            <person name="Suzuki H."/>
        </authorList>
    </citation>
    <scope>NUCLEOTIDE SEQUENCE [LARGE SCALE GENOMIC DNA]</scope>
    <source>
        <strain evidence="6 7">E1</strain>
    </source>
</reference>
<dbReference type="NCBIfam" id="TIGR00012">
    <property type="entry name" value="L29"/>
    <property type="match status" value="1"/>
</dbReference>
<dbReference type="OrthoDB" id="8481717at2"/>
<dbReference type="GO" id="GO:1990904">
    <property type="term" value="C:ribonucleoprotein complex"/>
    <property type="evidence" value="ECO:0007669"/>
    <property type="project" value="UniProtKB-KW"/>
</dbReference>
<evidence type="ECO:0000256" key="5">
    <source>
        <dbReference type="ARBA" id="ARBA00035476"/>
    </source>
</evidence>
<evidence type="ECO:0000256" key="4">
    <source>
        <dbReference type="ARBA" id="ARBA00035204"/>
    </source>
</evidence>
<accession>A0A023DYH8</accession>
<dbReference type="InterPro" id="IPR001854">
    <property type="entry name" value="Ribosomal_uL29"/>
</dbReference>
<keyword evidence="7" id="KW-1185">Reference proteome</keyword>
<name>A0A023DYH8_9PROT</name>
<dbReference type="Proteomes" id="UP000024842">
    <property type="component" value="Unassembled WGS sequence"/>
</dbReference>
<dbReference type="Pfam" id="PF00831">
    <property type="entry name" value="Ribosomal_L29"/>
    <property type="match status" value="1"/>
</dbReference>
<dbReference type="STRING" id="1427503.HE1_00345"/>
<evidence type="ECO:0000256" key="3">
    <source>
        <dbReference type="ARBA" id="ARBA00023274"/>
    </source>
</evidence>
<dbReference type="GO" id="GO:0005840">
    <property type="term" value="C:ribosome"/>
    <property type="evidence" value="ECO:0007669"/>
    <property type="project" value="UniProtKB-KW"/>
</dbReference>
<dbReference type="GO" id="GO:0003735">
    <property type="term" value="F:structural constituent of ribosome"/>
    <property type="evidence" value="ECO:0007669"/>
    <property type="project" value="InterPro"/>
</dbReference>
<proteinExistence type="inferred from homology"/>
<dbReference type="SUPFAM" id="SSF46561">
    <property type="entry name" value="Ribosomal protein L29 (L29p)"/>
    <property type="match status" value="1"/>
</dbReference>
<comment type="similarity">
    <text evidence="1">Belongs to the universal ribosomal protein uL29 family.</text>
</comment>
<evidence type="ECO:0000256" key="1">
    <source>
        <dbReference type="ARBA" id="ARBA00009254"/>
    </source>
</evidence>
<dbReference type="GO" id="GO:0006412">
    <property type="term" value="P:translation"/>
    <property type="evidence" value="ECO:0007669"/>
    <property type="project" value="InterPro"/>
</dbReference>
<evidence type="ECO:0000313" key="7">
    <source>
        <dbReference type="Proteomes" id="UP000024842"/>
    </source>
</evidence>
<keyword evidence="3" id="KW-0687">Ribonucleoprotein</keyword>
<dbReference type="Gene3D" id="1.10.287.310">
    <property type="match status" value="1"/>
</dbReference>
<gene>
    <name evidence="6" type="ORF">HE1_00345</name>
</gene>
<sequence>MKSTEYLNSLVKMSDRELFDELLGLLRQRAAFSFTKGNPQTKALSHRVQLVRRNIARLKMVMAQRKKEK</sequence>
<keyword evidence="2 6" id="KW-0689">Ribosomal protein</keyword>
<organism evidence="6 7">
    <name type="scientific">Holospora elegans E1</name>
    <dbReference type="NCBI Taxonomy" id="1427503"/>
    <lineage>
        <taxon>Bacteria</taxon>
        <taxon>Pseudomonadati</taxon>
        <taxon>Pseudomonadota</taxon>
        <taxon>Alphaproteobacteria</taxon>
        <taxon>Holosporales</taxon>
        <taxon>Holosporaceae</taxon>
        <taxon>Holospora</taxon>
    </lineage>
</organism>
<dbReference type="EMBL" id="BAUP01000056">
    <property type="protein sequence ID" value="GAJ46025.1"/>
    <property type="molecule type" value="Genomic_DNA"/>
</dbReference>
<dbReference type="RefSeq" id="WP_006299146.1">
    <property type="nucleotide sequence ID" value="NZ_BAUP01000056.1"/>
</dbReference>
<dbReference type="AlphaFoldDB" id="A0A023DYH8"/>
<evidence type="ECO:0000313" key="6">
    <source>
        <dbReference type="EMBL" id="GAJ46025.1"/>
    </source>
</evidence>
<protein>
    <recommendedName>
        <fullName evidence="4">Large ribosomal subunit protein uL29</fullName>
    </recommendedName>
    <alternativeName>
        <fullName evidence="5">50S ribosomal protein L29</fullName>
    </alternativeName>
</protein>
<evidence type="ECO:0000256" key="2">
    <source>
        <dbReference type="ARBA" id="ARBA00022980"/>
    </source>
</evidence>